<evidence type="ECO:0000256" key="1">
    <source>
        <dbReference type="ARBA" id="ARBA00004141"/>
    </source>
</evidence>
<evidence type="ECO:0000256" key="2">
    <source>
        <dbReference type="ARBA" id="ARBA00006948"/>
    </source>
</evidence>
<feature type="transmembrane region" description="Helical" evidence="6">
    <location>
        <begin position="237"/>
        <end position="256"/>
    </location>
</feature>
<evidence type="ECO:0000313" key="7">
    <source>
        <dbReference type="EMBL" id="KAG0450836.1"/>
    </source>
</evidence>
<keyword evidence="8" id="KW-1185">Reference proteome</keyword>
<accession>A0A835U980</accession>
<comment type="similarity">
    <text evidence="2">Belongs to the TMEM45 family.</text>
</comment>
<dbReference type="PANTHER" id="PTHR46285:SF13">
    <property type="entry name" value="OS02G0167775 PROTEIN"/>
    <property type="match status" value="1"/>
</dbReference>
<reference evidence="7 8" key="1">
    <citation type="journal article" date="2020" name="Nat. Food">
        <title>A phased Vanilla planifolia genome enables genetic improvement of flavour and production.</title>
        <authorList>
            <person name="Hasing T."/>
            <person name="Tang H."/>
            <person name="Brym M."/>
            <person name="Khazi F."/>
            <person name="Huang T."/>
            <person name="Chambers A.H."/>
        </authorList>
    </citation>
    <scope>NUCLEOTIDE SEQUENCE [LARGE SCALE GENOMIC DNA]</scope>
    <source>
        <tissue evidence="7">Leaf</tissue>
    </source>
</reference>
<name>A0A835U980_VANPL</name>
<protein>
    <submittedName>
        <fullName evidence="7">Uncharacterized protein</fullName>
    </submittedName>
</protein>
<feature type="transmembrane region" description="Helical" evidence="6">
    <location>
        <begin position="185"/>
        <end position="207"/>
    </location>
</feature>
<dbReference type="AlphaFoldDB" id="A0A835U980"/>
<dbReference type="OrthoDB" id="7848332at2759"/>
<feature type="transmembrane region" description="Helical" evidence="6">
    <location>
        <begin position="157"/>
        <end position="178"/>
    </location>
</feature>
<evidence type="ECO:0000256" key="4">
    <source>
        <dbReference type="ARBA" id="ARBA00022989"/>
    </source>
</evidence>
<sequence length="287" mass="30157">MVTGYYITLNRPLALHPRSPQKKMGTLIGHLLPGAAFTLLGLWHLLHTSAAYRLSESSSSFSNGRTWFPSPFLKQAEPALLLLFSIMSAVFLLLHPSSAADLEHAAMFFHFAIYSAAALLSIPSSPIVAALAASAFAQELLLLHLHSIDHSRLEGHYHRLMELAVGACLASTIATIACPASHVAAVVRSATVAAQGLWFVISGFVLWGPTWLTPEGCSTTAGGLACSTGGAAATANLQFSGMVAGVSALAATLCLLPERKGVEYRQLVASGRRCGDVGGEKPDPGQV</sequence>
<keyword evidence="3 6" id="KW-0812">Transmembrane</keyword>
<feature type="transmembrane region" description="Helical" evidence="6">
    <location>
        <begin position="79"/>
        <end position="96"/>
    </location>
</feature>
<proteinExistence type="inferred from homology"/>
<evidence type="ECO:0000256" key="6">
    <source>
        <dbReference type="SAM" id="Phobius"/>
    </source>
</evidence>
<dbReference type="Pfam" id="PF04819">
    <property type="entry name" value="DUF716"/>
    <property type="match status" value="1"/>
</dbReference>
<comment type="caution">
    <text evidence="7">The sequence shown here is derived from an EMBL/GenBank/DDBJ whole genome shotgun (WGS) entry which is preliminary data.</text>
</comment>
<gene>
    <name evidence="7" type="ORF">HPP92_026731</name>
</gene>
<evidence type="ECO:0000313" key="8">
    <source>
        <dbReference type="Proteomes" id="UP000636800"/>
    </source>
</evidence>
<comment type="subcellular location">
    <subcellularLocation>
        <location evidence="1">Membrane</location>
        <topology evidence="1">Multi-pass membrane protein</topology>
    </subcellularLocation>
</comment>
<dbReference type="GO" id="GO:0016020">
    <property type="term" value="C:membrane"/>
    <property type="evidence" value="ECO:0007669"/>
    <property type="project" value="UniProtKB-SubCell"/>
</dbReference>
<dbReference type="EMBL" id="JADCNL010000085">
    <property type="protein sequence ID" value="KAG0450836.1"/>
    <property type="molecule type" value="Genomic_DNA"/>
</dbReference>
<evidence type="ECO:0000256" key="5">
    <source>
        <dbReference type="ARBA" id="ARBA00023136"/>
    </source>
</evidence>
<feature type="transmembrane region" description="Helical" evidence="6">
    <location>
        <begin position="108"/>
        <end position="137"/>
    </location>
</feature>
<organism evidence="7 8">
    <name type="scientific">Vanilla planifolia</name>
    <name type="common">Vanilla</name>
    <dbReference type="NCBI Taxonomy" id="51239"/>
    <lineage>
        <taxon>Eukaryota</taxon>
        <taxon>Viridiplantae</taxon>
        <taxon>Streptophyta</taxon>
        <taxon>Embryophyta</taxon>
        <taxon>Tracheophyta</taxon>
        <taxon>Spermatophyta</taxon>
        <taxon>Magnoliopsida</taxon>
        <taxon>Liliopsida</taxon>
        <taxon>Asparagales</taxon>
        <taxon>Orchidaceae</taxon>
        <taxon>Vanilloideae</taxon>
        <taxon>Vanilleae</taxon>
        <taxon>Vanilla</taxon>
    </lineage>
</organism>
<keyword evidence="4 6" id="KW-1133">Transmembrane helix</keyword>
<keyword evidence="5 6" id="KW-0472">Membrane</keyword>
<feature type="transmembrane region" description="Helical" evidence="6">
    <location>
        <begin position="27"/>
        <end position="46"/>
    </location>
</feature>
<dbReference type="Proteomes" id="UP000636800">
    <property type="component" value="Unassembled WGS sequence"/>
</dbReference>
<dbReference type="InterPro" id="IPR006904">
    <property type="entry name" value="DUF716"/>
</dbReference>
<evidence type="ECO:0000256" key="3">
    <source>
        <dbReference type="ARBA" id="ARBA00022692"/>
    </source>
</evidence>
<dbReference type="PANTHER" id="PTHR46285">
    <property type="entry name" value="PROTEINASE INHIBITOR I4, SERPIN (DUF716)-RELATED"/>
    <property type="match status" value="1"/>
</dbReference>